<dbReference type="PRINTS" id="PR00081">
    <property type="entry name" value="GDHRDH"/>
</dbReference>
<accession>A0AA38XPH4</accession>
<keyword evidence="4" id="KW-1185">Reference proteome</keyword>
<dbReference type="PRINTS" id="PR00080">
    <property type="entry name" value="SDRFAMILY"/>
</dbReference>
<dbReference type="InterPro" id="IPR036291">
    <property type="entry name" value="NAD(P)-bd_dom_sf"/>
</dbReference>
<sequence length="267" mass="28638">MVGRLEGRIAIVTGKHRRLIAEPLAKGYWIGGGSGFGAGITTKFIQEGAKVLIADLSEENGKKVAQSTGAEFLSADVTKRSDWEALLQKAVDSFGGLDIIVNNAGTTYKNKPTEDVTDDDFDMVFNVNVKSIYLSTNVLLPYFLKNDRPGVFINIASTAGIRPRPGLTWYNASKAAVSNATKTMAVEYGSKKIRFNAVCPVVGSTGLTHLFIGKPDTEENRKAFVSTIPLGRGSTPKDVANACSYLASDEAEFITGVNFEVDGGRCV</sequence>
<comment type="caution">
    <text evidence="3">The sequence shown here is derived from an EMBL/GenBank/DDBJ whole genome shotgun (WGS) entry which is preliminary data.</text>
</comment>
<dbReference type="Proteomes" id="UP001172673">
    <property type="component" value="Unassembled WGS sequence"/>
</dbReference>
<dbReference type="NCBIfam" id="NF005559">
    <property type="entry name" value="PRK07231.1"/>
    <property type="match status" value="1"/>
</dbReference>
<dbReference type="InterPro" id="IPR002347">
    <property type="entry name" value="SDR_fam"/>
</dbReference>
<dbReference type="Gene3D" id="3.40.50.720">
    <property type="entry name" value="NAD(P)-binding Rossmann-like Domain"/>
    <property type="match status" value="1"/>
</dbReference>
<evidence type="ECO:0000256" key="2">
    <source>
        <dbReference type="ARBA" id="ARBA00023002"/>
    </source>
</evidence>
<dbReference type="PANTHER" id="PTHR43639:SF5">
    <property type="entry name" value="OXIDOREDUCTASE, SHORT-CHAIN DEHYDROGENASE_REDUCTASE FAMILY (AFU_ORTHOLOGUE AFUA_6G09140)"/>
    <property type="match status" value="1"/>
</dbReference>
<evidence type="ECO:0000256" key="1">
    <source>
        <dbReference type="ARBA" id="ARBA00022857"/>
    </source>
</evidence>
<dbReference type="PANTHER" id="PTHR43639">
    <property type="entry name" value="OXIDOREDUCTASE, SHORT-CHAIN DEHYDROGENASE/REDUCTASE FAMILY (AFU_ORTHOLOGUE AFUA_5G02870)"/>
    <property type="match status" value="1"/>
</dbReference>
<name>A0AA38XPH4_9EURO</name>
<dbReference type="Pfam" id="PF13561">
    <property type="entry name" value="adh_short_C2"/>
    <property type="match status" value="1"/>
</dbReference>
<reference evidence="3" key="1">
    <citation type="submission" date="2022-10" db="EMBL/GenBank/DDBJ databases">
        <title>Culturing micro-colonial fungi from biological soil crusts in the Mojave desert and describing Neophaeococcomyces mojavensis, and introducing the new genera and species Taxawa tesnikishii.</title>
        <authorList>
            <person name="Kurbessoian T."/>
            <person name="Stajich J.E."/>
        </authorList>
    </citation>
    <scope>NUCLEOTIDE SEQUENCE</scope>
    <source>
        <strain evidence="3">TK_41</strain>
    </source>
</reference>
<dbReference type="FunFam" id="3.40.50.720:FF:000084">
    <property type="entry name" value="Short-chain dehydrogenase reductase"/>
    <property type="match status" value="1"/>
</dbReference>
<gene>
    <name evidence="3" type="ORF">H2200_000991</name>
</gene>
<proteinExistence type="predicted"/>
<evidence type="ECO:0000313" key="3">
    <source>
        <dbReference type="EMBL" id="KAJ9617270.1"/>
    </source>
</evidence>
<keyword evidence="2" id="KW-0560">Oxidoreductase</keyword>
<organism evidence="3 4">
    <name type="scientific">Cladophialophora chaetospira</name>
    <dbReference type="NCBI Taxonomy" id="386627"/>
    <lineage>
        <taxon>Eukaryota</taxon>
        <taxon>Fungi</taxon>
        <taxon>Dikarya</taxon>
        <taxon>Ascomycota</taxon>
        <taxon>Pezizomycotina</taxon>
        <taxon>Eurotiomycetes</taxon>
        <taxon>Chaetothyriomycetidae</taxon>
        <taxon>Chaetothyriales</taxon>
        <taxon>Herpotrichiellaceae</taxon>
        <taxon>Cladophialophora</taxon>
    </lineage>
</organism>
<dbReference type="SUPFAM" id="SSF51735">
    <property type="entry name" value="NAD(P)-binding Rossmann-fold domains"/>
    <property type="match status" value="1"/>
</dbReference>
<evidence type="ECO:0000313" key="4">
    <source>
        <dbReference type="Proteomes" id="UP001172673"/>
    </source>
</evidence>
<dbReference type="EMBL" id="JAPDRK010000001">
    <property type="protein sequence ID" value="KAJ9617270.1"/>
    <property type="molecule type" value="Genomic_DNA"/>
</dbReference>
<dbReference type="AlphaFoldDB" id="A0AA38XPH4"/>
<dbReference type="GO" id="GO:0016491">
    <property type="term" value="F:oxidoreductase activity"/>
    <property type="evidence" value="ECO:0007669"/>
    <property type="project" value="UniProtKB-KW"/>
</dbReference>
<evidence type="ECO:0008006" key="5">
    <source>
        <dbReference type="Google" id="ProtNLM"/>
    </source>
</evidence>
<protein>
    <recommendedName>
        <fullName evidence="5">4-formylbenzenesulfonate dehydrogenase TsaC1/TsaC2</fullName>
    </recommendedName>
</protein>
<keyword evidence="1" id="KW-0521">NADP</keyword>